<accession>A0A9K3LCN6</accession>
<name>A0A9K3LCN6_9STRA</name>
<dbReference type="EMBL" id="JAGRRH010000013">
    <property type="protein sequence ID" value="KAG7359617.1"/>
    <property type="molecule type" value="Genomic_DNA"/>
</dbReference>
<sequence length="275" mass="31148">MPLRRFNAIRRQQSSPRDGRHGGVLFARKSTRGTIAVGKLNFLNEASVLGRDPSRQSLITDGSSSVGEDHRPVDLDKLDGKMAERELIRYFEEGGEKEAGRRNATGPIDLDLLEDNFHCYDRSIDDVEENNDMDFLVNQAEDFSKRLIVSKRKECDVKGDAAEAKEDQVSAIQSGISECSELTCEEDNADYSDPFHEERNIGERGKSAPVDMDEVYDLETTFDSILDEHEDNFMVWTANRKSVNAILIAEEHASRRAAIRKFGQSLRRERKSWSS</sequence>
<feature type="region of interest" description="Disordered" evidence="1">
    <location>
        <begin position="54"/>
        <end position="74"/>
    </location>
</feature>
<gene>
    <name evidence="2" type="ORF">IV203_034715</name>
</gene>
<dbReference type="AlphaFoldDB" id="A0A9K3LCN6"/>
<comment type="caution">
    <text evidence="2">The sequence shown here is derived from an EMBL/GenBank/DDBJ whole genome shotgun (WGS) entry which is preliminary data.</text>
</comment>
<evidence type="ECO:0000313" key="3">
    <source>
        <dbReference type="Proteomes" id="UP000693970"/>
    </source>
</evidence>
<evidence type="ECO:0000313" key="2">
    <source>
        <dbReference type="EMBL" id="KAG7359617.1"/>
    </source>
</evidence>
<organism evidence="2 3">
    <name type="scientific">Nitzschia inconspicua</name>
    <dbReference type="NCBI Taxonomy" id="303405"/>
    <lineage>
        <taxon>Eukaryota</taxon>
        <taxon>Sar</taxon>
        <taxon>Stramenopiles</taxon>
        <taxon>Ochrophyta</taxon>
        <taxon>Bacillariophyta</taxon>
        <taxon>Bacillariophyceae</taxon>
        <taxon>Bacillariophycidae</taxon>
        <taxon>Bacillariales</taxon>
        <taxon>Bacillariaceae</taxon>
        <taxon>Nitzschia</taxon>
    </lineage>
</organism>
<protein>
    <submittedName>
        <fullName evidence="2">Uncharacterized protein</fullName>
    </submittedName>
</protein>
<feature type="compositionally biased region" description="Polar residues" evidence="1">
    <location>
        <begin position="55"/>
        <end position="66"/>
    </location>
</feature>
<keyword evidence="3" id="KW-1185">Reference proteome</keyword>
<reference evidence="2" key="1">
    <citation type="journal article" date="2021" name="Sci. Rep.">
        <title>Diploid genomic architecture of Nitzschia inconspicua, an elite biomass production diatom.</title>
        <authorList>
            <person name="Oliver A."/>
            <person name="Podell S."/>
            <person name="Pinowska A."/>
            <person name="Traller J.C."/>
            <person name="Smith S.R."/>
            <person name="McClure R."/>
            <person name="Beliaev A."/>
            <person name="Bohutskyi P."/>
            <person name="Hill E.A."/>
            <person name="Rabines A."/>
            <person name="Zheng H."/>
            <person name="Allen L.Z."/>
            <person name="Kuo A."/>
            <person name="Grigoriev I.V."/>
            <person name="Allen A.E."/>
            <person name="Hazlebeck D."/>
            <person name="Allen E.E."/>
        </authorList>
    </citation>
    <scope>NUCLEOTIDE SEQUENCE</scope>
    <source>
        <strain evidence="2">Hildebrandi</strain>
    </source>
</reference>
<feature type="region of interest" description="Disordered" evidence="1">
    <location>
        <begin position="1"/>
        <end position="23"/>
    </location>
</feature>
<evidence type="ECO:0000256" key="1">
    <source>
        <dbReference type="SAM" id="MobiDB-lite"/>
    </source>
</evidence>
<dbReference type="Proteomes" id="UP000693970">
    <property type="component" value="Unassembled WGS sequence"/>
</dbReference>
<reference evidence="2" key="2">
    <citation type="submission" date="2021-04" db="EMBL/GenBank/DDBJ databases">
        <authorList>
            <person name="Podell S."/>
        </authorList>
    </citation>
    <scope>NUCLEOTIDE SEQUENCE</scope>
    <source>
        <strain evidence="2">Hildebrandi</strain>
    </source>
</reference>
<proteinExistence type="predicted"/>